<accession>M6CUJ0</accession>
<protein>
    <submittedName>
        <fullName evidence="1">Uncharacterized protein</fullName>
    </submittedName>
</protein>
<comment type="caution">
    <text evidence="1">The sequence shown here is derived from an EMBL/GenBank/DDBJ whole genome shotgun (WGS) entry which is preliminary data.</text>
</comment>
<organism evidence="1 2">
    <name type="scientific">Leptospira alstonii serovar Sichuan str. 79601</name>
    <dbReference type="NCBI Taxonomy" id="1218565"/>
    <lineage>
        <taxon>Bacteria</taxon>
        <taxon>Pseudomonadati</taxon>
        <taxon>Spirochaetota</taxon>
        <taxon>Spirochaetia</taxon>
        <taxon>Leptospirales</taxon>
        <taxon>Leptospiraceae</taxon>
        <taxon>Leptospira</taxon>
    </lineage>
</organism>
<dbReference type="Proteomes" id="UP000011988">
    <property type="component" value="Unassembled WGS sequence"/>
</dbReference>
<evidence type="ECO:0000313" key="1">
    <source>
        <dbReference type="EMBL" id="EMJ92568.1"/>
    </source>
</evidence>
<name>M6CUJ0_9LEPT</name>
<proteinExistence type="predicted"/>
<gene>
    <name evidence="1" type="ORF">LEP1GSC194_0702</name>
</gene>
<sequence>MINRSKSEIFSLFQFVDSASIAFAFVIPSSHYLVLTFDIKKDLSILCPQSRILRIFPLGI</sequence>
<reference evidence="1 2" key="1">
    <citation type="submission" date="2013-01" db="EMBL/GenBank/DDBJ databases">
        <authorList>
            <person name="Harkins D.M."/>
            <person name="Durkin A.S."/>
            <person name="Brinkac L.M."/>
            <person name="Haft D.H."/>
            <person name="Selengut J.D."/>
            <person name="Sanka R."/>
            <person name="DePew J."/>
            <person name="Purushe J."/>
            <person name="Galloway R.L."/>
            <person name="Vinetz J.M."/>
            <person name="Sutton G.G."/>
            <person name="Nierman W.C."/>
            <person name="Fouts D.E."/>
        </authorList>
    </citation>
    <scope>NUCLEOTIDE SEQUENCE [LARGE SCALE GENOMIC DNA]</scope>
    <source>
        <strain evidence="1 2">79601</strain>
    </source>
</reference>
<evidence type="ECO:0000313" key="2">
    <source>
        <dbReference type="Proteomes" id="UP000011988"/>
    </source>
</evidence>
<dbReference type="AlphaFoldDB" id="M6CUJ0"/>
<dbReference type="EMBL" id="ANIK01000083">
    <property type="protein sequence ID" value="EMJ92568.1"/>
    <property type="molecule type" value="Genomic_DNA"/>
</dbReference>